<dbReference type="EMBL" id="BHYK01000016">
    <property type="protein sequence ID" value="GCD11290.1"/>
    <property type="molecule type" value="Genomic_DNA"/>
</dbReference>
<dbReference type="RefSeq" id="WP_125002968.1">
    <property type="nucleotide sequence ID" value="NZ_BHYK01000016.1"/>
</dbReference>
<keyword evidence="3" id="KW-1185">Reference proteome</keyword>
<evidence type="ECO:0000313" key="2">
    <source>
        <dbReference type="EMBL" id="GCD11290.1"/>
    </source>
</evidence>
<comment type="caution">
    <text evidence="2">The sequence shown here is derived from an EMBL/GenBank/DDBJ whole genome shotgun (WGS) entry which is preliminary data.</text>
</comment>
<keyword evidence="1" id="KW-1133">Transmembrane helix</keyword>
<dbReference type="AlphaFoldDB" id="A0A401UP34"/>
<evidence type="ECO:0000256" key="1">
    <source>
        <dbReference type="SAM" id="Phobius"/>
    </source>
</evidence>
<keyword evidence="1" id="KW-0472">Membrane</keyword>
<accession>A0A401UP34</accession>
<organism evidence="2 3">
    <name type="scientific">Clostridium tagluense</name>
    <dbReference type="NCBI Taxonomy" id="360422"/>
    <lineage>
        <taxon>Bacteria</taxon>
        <taxon>Bacillati</taxon>
        <taxon>Bacillota</taxon>
        <taxon>Clostridia</taxon>
        <taxon>Eubacteriales</taxon>
        <taxon>Clostridiaceae</taxon>
        <taxon>Clostridium</taxon>
    </lineage>
</organism>
<gene>
    <name evidence="2" type="ORF">Ctaglu_29130</name>
</gene>
<evidence type="ECO:0008006" key="4">
    <source>
        <dbReference type="Google" id="ProtNLM"/>
    </source>
</evidence>
<feature type="transmembrane region" description="Helical" evidence="1">
    <location>
        <begin position="20"/>
        <end position="38"/>
    </location>
</feature>
<reference evidence="2 3" key="1">
    <citation type="submission" date="2018-11" db="EMBL/GenBank/DDBJ databases">
        <title>Genome sequencing and assembly of Clostridium tagluense strain A121.</title>
        <authorList>
            <person name="Murakami T."/>
            <person name="Segawa T."/>
            <person name="Shcherbakova V.A."/>
            <person name="Mori H."/>
            <person name="Yoshimura Y."/>
        </authorList>
    </citation>
    <scope>NUCLEOTIDE SEQUENCE [LARGE SCALE GENOMIC DNA]</scope>
    <source>
        <strain evidence="2 3">A121</strain>
    </source>
</reference>
<protein>
    <recommendedName>
        <fullName evidence="4">DUF3829 domain-containing protein</fullName>
    </recommendedName>
</protein>
<dbReference type="OrthoDB" id="1938186at2"/>
<name>A0A401UP34_9CLOT</name>
<evidence type="ECO:0000313" key="3">
    <source>
        <dbReference type="Proteomes" id="UP000287872"/>
    </source>
</evidence>
<keyword evidence="1" id="KW-0812">Transmembrane</keyword>
<dbReference type="Proteomes" id="UP000287872">
    <property type="component" value="Unassembled WGS sequence"/>
</dbReference>
<proteinExistence type="predicted"/>
<sequence>MSEKKDIADANKKRKTFKIILFLSIIMTSTGIFFASYYSSLNKVYASYETTITKNIKGINEVNKNIEQLFNTNGTIDVEYAKKQLPSSINDLTKLKDNLTNSKPTSKYKKDHENLKLGLDNNLSIYRQALAILNDPSGSSANEFSTTLKTYRNDCMNFYSLINIYNVKIALPKTSLTFIDDVLNDSYMAIRMQVEEDIKSNQTKEFISKIDTISKNFLDIKINYYSYVVKVRKNNMSYDDLLLLIGDNLVKLSNVQTTFKSLSIPTSTAATYESFKPLLDMYENYLKDFKLALTNEKIQALSAVVDSSASDSLYTSSNLKFAELENYYSVFIKTFIELKNK</sequence>